<accession>A0A4U5J8P9</accession>
<evidence type="ECO:0000313" key="3">
    <source>
        <dbReference type="EMBL" id="TKR25084.1"/>
    </source>
</evidence>
<evidence type="ECO:0000256" key="1">
    <source>
        <dbReference type="SAM" id="MobiDB-lite"/>
    </source>
</evidence>
<reference evidence="3 4" key="1">
    <citation type="submission" date="2019-04" db="EMBL/GenBank/DDBJ databases">
        <title>Natronomonas sp. F20-122 a newhaloarchaeon isolated from a saline saltern of Isla Bacuta, Huelva, Spain.</title>
        <authorList>
            <person name="Duran-Viseras A."/>
            <person name="Sanchez-Porro C."/>
            <person name="Ventosa A."/>
        </authorList>
    </citation>
    <scope>NUCLEOTIDE SEQUENCE [LARGE SCALE GENOMIC DNA]</scope>
    <source>
        <strain evidence="3 4">F20-122</strain>
    </source>
</reference>
<dbReference type="OrthoDB" id="10444at2157"/>
<evidence type="ECO:0000313" key="4">
    <source>
        <dbReference type="Proteomes" id="UP000308037"/>
    </source>
</evidence>
<dbReference type="InterPro" id="IPR011604">
    <property type="entry name" value="PDDEXK-like_dom_sf"/>
</dbReference>
<comment type="caution">
    <text evidence="3">The sequence shown here is derived from an EMBL/GenBank/DDBJ whole genome shotgun (WGS) entry which is preliminary data.</text>
</comment>
<proteinExistence type="predicted"/>
<dbReference type="Gene3D" id="3.90.320.10">
    <property type="match status" value="1"/>
</dbReference>
<dbReference type="AlphaFoldDB" id="A0A4U5J8P9"/>
<sequence>MSGPSRDTPIGADSPSPNPDQEAQQIVRQRVTNRAFNDWYSEQQFQTNILEGKAYFNGPSPPKDPERHSPSKLLQCHRKASYARKNAPREGTPPEGLFWIGSEFEEQVIVPFLQHITTPETYVANSLWIDTEFVVDGTSLQVRGSTDPAIVNADAEPLFLTEIKTTTSVDHLSGPKPHHRAQLHAYLYALNNEYDHSITDGMVVYGSRTTLDIEAFHIEFDPVFWERVVEWMATQTEYEQACELPPAIPERDWECNYCSFKHRCGEADSPYADTGSDGLLPVFDQYDRHNLQEYIDAHKERDARLTPTLAHQFPDLAEEYGVYNWRCSGCGGSFEWNTVDWDGNTDDLPFCPDCAEAGDLVTLSGPEAGSQLNADRE</sequence>
<feature type="domain" description="PD-(D/E)XK endonuclease-like" evidence="2">
    <location>
        <begin position="90"/>
        <end position="264"/>
    </location>
</feature>
<protein>
    <submittedName>
        <fullName evidence="3">Dna2/Cas4 domain-containing protein</fullName>
    </submittedName>
</protein>
<name>A0A4U5J8P9_9EURY</name>
<dbReference type="RefSeq" id="WP_137277118.1">
    <property type="nucleotide sequence ID" value="NZ_QKNX01000005.1"/>
</dbReference>
<feature type="region of interest" description="Disordered" evidence="1">
    <location>
        <begin position="1"/>
        <end position="24"/>
    </location>
</feature>
<dbReference type="Pfam" id="PF12705">
    <property type="entry name" value="PDDEXK_1"/>
    <property type="match status" value="1"/>
</dbReference>
<dbReference type="EMBL" id="QKNX01000005">
    <property type="protein sequence ID" value="TKR25084.1"/>
    <property type="molecule type" value="Genomic_DNA"/>
</dbReference>
<organism evidence="3 4">
    <name type="scientific">Natronomonas salsuginis</name>
    <dbReference type="NCBI Taxonomy" id="2217661"/>
    <lineage>
        <taxon>Archaea</taxon>
        <taxon>Methanobacteriati</taxon>
        <taxon>Methanobacteriota</taxon>
        <taxon>Stenosarchaea group</taxon>
        <taxon>Halobacteria</taxon>
        <taxon>Halobacteriales</taxon>
        <taxon>Natronomonadaceae</taxon>
        <taxon>Natronomonas</taxon>
    </lineage>
</organism>
<keyword evidence="4" id="KW-1185">Reference proteome</keyword>
<dbReference type="Proteomes" id="UP000308037">
    <property type="component" value="Unassembled WGS sequence"/>
</dbReference>
<feature type="region of interest" description="Disordered" evidence="1">
    <location>
        <begin position="51"/>
        <end position="71"/>
    </location>
</feature>
<dbReference type="InterPro" id="IPR038726">
    <property type="entry name" value="PDDEXK_AddAB-type"/>
</dbReference>
<evidence type="ECO:0000259" key="2">
    <source>
        <dbReference type="Pfam" id="PF12705"/>
    </source>
</evidence>
<gene>
    <name evidence="3" type="ORF">DM868_12065</name>
</gene>